<dbReference type="AlphaFoldDB" id="A0A369K4T6"/>
<evidence type="ECO:0000313" key="2">
    <source>
        <dbReference type="EMBL" id="RDB26794.1"/>
    </source>
</evidence>
<evidence type="ECO:0000313" key="3">
    <source>
        <dbReference type="Proteomes" id="UP000076154"/>
    </source>
</evidence>
<gene>
    <name evidence="2" type="ORF">Hypma_005253</name>
</gene>
<feature type="compositionally biased region" description="Basic and acidic residues" evidence="1">
    <location>
        <begin position="10"/>
        <end position="21"/>
    </location>
</feature>
<organism evidence="2 3">
    <name type="scientific">Hypsizygus marmoreus</name>
    <name type="common">White beech mushroom</name>
    <name type="synonym">Agaricus marmoreus</name>
    <dbReference type="NCBI Taxonomy" id="39966"/>
    <lineage>
        <taxon>Eukaryota</taxon>
        <taxon>Fungi</taxon>
        <taxon>Dikarya</taxon>
        <taxon>Basidiomycota</taxon>
        <taxon>Agaricomycotina</taxon>
        <taxon>Agaricomycetes</taxon>
        <taxon>Agaricomycetidae</taxon>
        <taxon>Agaricales</taxon>
        <taxon>Tricholomatineae</taxon>
        <taxon>Lyophyllaceae</taxon>
        <taxon>Hypsizygus</taxon>
    </lineage>
</organism>
<name>A0A369K4T6_HYPMA</name>
<dbReference type="Proteomes" id="UP000076154">
    <property type="component" value="Unassembled WGS sequence"/>
</dbReference>
<accession>A0A369K4T6</accession>
<protein>
    <submittedName>
        <fullName evidence="2">Uncharacterized protein</fullName>
    </submittedName>
</protein>
<keyword evidence="3" id="KW-1185">Reference proteome</keyword>
<comment type="caution">
    <text evidence="2">The sequence shown here is derived from an EMBL/GenBank/DDBJ whole genome shotgun (WGS) entry which is preliminary data.</text>
</comment>
<reference evidence="2" key="1">
    <citation type="submission" date="2018-04" db="EMBL/GenBank/DDBJ databases">
        <title>Whole genome sequencing of Hypsizygus marmoreus.</title>
        <authorList>
            <person name="Choi I.-G."/>
            <person name="Min B."/>
            <person name="Kim J.-G."/>
            <person name="Kim S."/>
            <person name="Oh Y.-L."/>
            <person name="Kong W.-S."/>
            <person name="Park H."/>
            <person name="Jeong J."/>
            <person name="Song E.-S."/>
        </authorList>
    </citation>
    <scope>NUCLEOTIDE SEQUENCE [LARGE SCALE GENOMIC DNA]</scope>
    <source>
        <strain evidence="2">51987-8</strain>
    </source>
</reference>
<dbReference type="EMBL" id="LUEZ02000023">
    <property type="protein sequence ID" value="RDB26794.1"/>
    <property type="molecule type" value="Genomic_DNA"/>
</dbReference>
<evidence type="ECO:0000256" key="1">
    <source>
        <dbReference type="SAM" id="MobiDB-lite"/>
    </source>
</evidence>
<sequence>MHKTQKHARTTSEKLTSRDEPTQVPPIFIFSKKLTPEQCVPKPMFDRRPQSELADIGQSEEVCFQQTLVQAQRRVQNFVTYADKIHIPLQL</sequence>
<feature type="region of interest" description="Disordered" evidence="1">
    <location>
        <begin position="1"/>
        <end position="23"/>
    </location>
</feature>
<dbReference type="InParanoid" id="A0A369K4T6"/>
<proteinExistence type="predicted"/>